<dbReference type="Proteomes" id="UP000831701">
    <property type="component" value="Chromosome 20"/>
</dbReference>
<comment type="caution">
    <text evidence="1">The sequence shown here is derived from an EMBL/GenBank/DDBJ whole genome shotgun (WGS) entry which is preliminary data.</text>
</comment>
<evidence type="ECO:0000313" key="2">
    <source>
        <dbReference type="Proteomes" id="UP000831701"/>
    </source>
</evidence>
<reference evidence="1" key="1">
    <citation type="submission" date="2022-04" db="EMBL/GenBank/DDBJ databases">
        <title>Jade perch genome.</title>
        <authorList>
            <person name="Chao B."/>
        </authorList>
    </citation>
    <scope>NUCLEOTIDE SEQUENCE</scope>
    <source>
        <strain evidence="1">CB-2022</strain>
    </source>
</reference>
<name>A0ACB8VMC3_9TELE</name>
<dbReference type="EMBL" id="CM041550">
    <property type="protein sequence ID" value="KAI3356413.1"/>
    <property type="molecule type" value="Genomic_DNA"/>
</dbReference>
<organism evidence="1 2">
    <name type="scientific">Scortum barcoo</name>
    <name type="common">barcoo grunter</name>
    <dbReference type="NCBI Taxonomy" id="214431"/>
    <lineage>
        <taxon>Eukaryota</taxon>
        <taxon>Metazoa</taxon>
        <taxon>Chordata</taxon>
        <taxon>Craniata</taxon>
        <taxon>Vertebrata</taxon>
        <taxon>Euteleostomi</taxon>
        <taxon>Actinopterygii</taxon>
        <taxon>Neopterygii</taxon>
        <taxon>Teleostei</taxon>
        <taxon>Neoteleostei</taxon>
        <taxon>Acanthomorphata</taxon>
        <taxon>Eupercaria</taxon>
        <taxon>Centrarchiformes</taxon>
        <taxon>Terapontoidei</taxon>
        <taxon>Terapontidae</taxon>
        <taxon>Scortum</taxon>
    </lineage>
</organism>
<accession>A0ACB8VMC3</accession>
<protein>
    <submittedName>
        <fullName evidence="1">Uncharacterized protein</fullName>
    </submittedName>
</protein>
<keyword evidence="2" id="KW-1185">Reference proteome</keyword>
<gene>
    <name evidence="1" type="ORF">L3Q82_017210</name>
</gene>
<evidence type="ECO:0000313" key="1">
    <source>
        <dbReference type="EMBL" id="KAI3356413.1"/>
    </source>
</evidence>
<proteinExistence type="predicted"/>
<sequence>MWAVLMTGFPWVAAHNLHVDWAEDKILDWSAACHENYLHSAKSPTQEPSSSSQTAPEPVDLTGVPPKYHNLKEREKCELHASRVSFLGFFIQGGQIQADPKKDKAVAEWPILITCKLLQHFLGFANFYHLFICNCSQVVALLTTLTSPFHPFYWTPKVDKSFCQLKRLFTTALVLTQPDPTVHFVVSADVGVGTILSQKQGPKSLLHPCAFFSHHLSSAEANYDMGNRELLGVKLVLEEWQHWLEDTALPFVVWANHKNLAYIQNVKRLHCCQARWALFFS</sequence>